<protein>
    <submittedName>
        <fullName evidence="1">Uncharacterized protein</fullName>
    </submittedName>
</protein>
<proteinExistence type="predicted"/>
<accession>A0A377V8U3</accession>
<reference evidence="1 2" key="1">
    <citation type="submission" date="2018-06" db="EMBL/GenBank/DDBJ databases">
        <authorList>
            <consortium name="Pathogen Informatics"/>
            <person name="Doyle S."/>
        </authorList>
    </citation>
    <scope>NUCLEOTIDE SEQUENCE [LARGE SCALE GENOMIC DNA]</scope>
    <source>
        <strain evidence="1 2">NCTC13443</strain>
    </source>
</reference>
<organism evidence="1 2">
    <name type="scientific">Klebsiella pneumoniae</name>
    <dbReference type="NCBI Taxonomy" id="573"/>
    <lineage>
        <taxon>Bacteria</taxon>
        <taxon>Pseudomonadati</taxon>
        <taxon>Pseudomonadota</taxon>
        <taxon>Gammaproteobacteria</taxon>
        <taxon>Enterobacterales</taxon>
        <taxon>Enterobacteriaceae</taxon>
        <taxon>Klebsiella/Raoultella group</taxon>
        <taxon>Klebsiella</taxon>
        <taxon>Klebsiella pneumoniae complex</taxon>
    </lineage>
</organism>
<evidence type="ECO:0000313" key="1">
    <source>
        <dbReference type="EMBL" id="STT05426.1"/>
    </source>
</evidence>
<gene>
    <name evidence="1" type="ORF">NCTC13443_05361</name>
</gene>
<name>A0A377V8U3_KLEPN</name>
<dbReference type="EMBL" id="UGKT01000001">
    <property type="protein sequence ID" value="STT05426.1"/>
    <property type="molecule type" value="Genomic_DNA"/>
</dbReference>
<dbReference type="Proteomes" id="UP000255518">
    <property type="component" value="Unassembled WGS sequence"/>
</dbReference>
<dbReference type="AlphaFoldDB" id="A0A377V8U3"/>
<evidence type="ECO:0000313" key="2">
    <source>
        <dbReference type="Proteomes" id="UP000255518"/>
    </source>
</evidence>
<sequence>MLHDSFTRRVQSFRIAVTLGGRQIADDVDEDLVRSLEAEWRRVADVQFQNLIAFFFKTFGFFQNRAADVITDVL</sequence>